<keyword evidence="1" id="KW-1133">Transmembrane helix</keyword>
<dbReference type="AlphaFoldDB" id="A0AA36D5E4"/>
<reference evidence="2" key="1">
    <citation type="submission" date="2023-06" db="EMBL/GenBank/DDBJ databases">
        <authorList>
            <person name="Delattre M."/>
        </authorList>
    </citation>
    <scope>NUCLEOTIDE SEQUENCE</scope>
    <source>
        <strain evidence="2">AF72</strain>
    </source>
</reference>
<gene>
    <name evidence="2" type="ORF">MSPICULIGERA_LOCUS19568</name>
</gene>
<organism evidence="2 3">
    <name type="scientific">Mesorhabditis spiculigera</name>
    <dbReference type="NCBI Taxonomy" id="96644"/>
    <lineage>
        <taxon>Eukaryota</taxon>
        <taxon>Metazoa</taxon>
        <taxon>Ecdysozoa</taxon>
        <taxon>Nematoda</taxon>
        <taxon>Chromadorea</taxon>
        <taxon>Rhabditida</taxon>
        <taxon>Rhabditina</taxon>
        <taxon>Rhabditomorpha</taxon>
        <taxon>Rhabditoidea</taxon>
        <taxon>Rhabditidae</taxon>
        <taxon>Mesorhabditinae</taxon>
        <taxon>Mesorhabditis</taxon>
    </lineage>
</organism>
<comment type="caution">
    <text evidence="2">The sequence shown here is derived from an EMBL/GenBank/DDBJ whole genome shotgun (WGS) entry which is preliminary data.</text>
</comment>
<accession>A0AA36D5E4</accession>
<keyword evidence="1" id="KW-0472">Membrane</keyword>
<keyword evidence="3" id="KW-1185">Reference proteome</keyword>
<evidence type="ECO:0000256" key="1">
    <source>
        <dbReference type="SAM" id="Phobius"/>
    </source>
</evidence>
<dbReference type="Proteomes" id="UP001177023">
    <property type="component" value="Unassembled WGS sequence"/>
</dbReference>
<feature type="non-terminal residue" evidence="2">
    <location>
        <position position="264"/>
    </location>
</feature>
<keyword evidence="1" id="KW-0812">Transmembrane</keyword>
<name>A0AA36D5E4_9BILA</name>
<proteinExistence type="predicted"/>
<feature type="transmembrane region" description="Helical" evidence="1">
    <location>
        <begin position="39"/>
        <end position="62"/>
    </location>
</feature>
<protein>
    <submittedName>
        <fullName evidence="2">Uncharacterized protein</fullName>
    </submittedName>
</protein>
<evidence type="ECO:0000313" key="3">
    <source>
        <dbReference type="Proteomes" id="UP001177023"/>
    </source>
</evidence>
<evidence type="ECO:0000313" key="2">
    <source>
        <dbReference type="EMBL" id="CAJ0581407.1"/>
    </source>
</evidence>
<dbReference type="EMBL" id="CATQJA010002663">
    <property type="protein sequence ID" value="CAJ0581407.1"/>
    <property type="molecule type" value="Genomic_DNA"/>
</dbReference>
<sequence>MSRFGDSSTEGSVVSRRIQEDFGDDVSVLSTTGESSWRITIFKVALGLFFIGACTAAIIYSVNKAEAKRAEHGVNHTKGFLPYDLTQKGEGYVHIFMQSPDYRVNNTPTYSYPVEWLQEANNKRIMYKVGHGEHLQYALYLTATAGYNQTHSGCSKIGMVYDDFFDAMGLKYVQLRTKEQIKVDEEMEDAYVYEGEPTSTAKFFGYGPSLVRGYSNIDQDRLWAFELFFYASTPYFKIEHWLPEMGANDESSSVLDAIPKECLN</sequence>